<reference evidence="1" key="1">
    <citation type="submission" date="2020-08" db="EMBL/GenBank/DDBJ databases">
        <title>Multicomponent nature underlies the extraordinary mechanical properties of spider dragline silk.</title>
        <authorList>
            <person name="Kono N."/>
            <person name="Nakamura H."/>
            <person name="Mori M."/>
            <person name="Yoshida Y."/>
            <person name="Ohtoshi R."/>
            <person name="Malay A.D."/>
            <person name="Moran D.A.P."/>
            <person name="Tomita M."/>
            <person name="Numata K."/>
            <person name="Arakawa K."/>
        </authorList>
    </citation>
    <scope>NUCLEOTIDE SEQUENCE</scope>
</reference>
<protein>
    <submittedName>
        <fullName evidence="1">PiggyBac transposable element-derived protein 4</fullName>
    </submittedName>
</protein>
<accession>A0A8X6TFB4</accession>
<proteinExistence type="predicted"/>
<dbReference type="Proteomes" id="UP000887013">
    <property type="component" value="Unassembled WGS sequence"/>
</dbReference>
<dbReference type="AlphaFoldDB" id="A0A8X6TFB4"/>
<comment type="caution">
    <text evidence="1">The sequence shown here is derived from an EMBL/GenBank/DDBJ whole genome shotgun (WGS) entry which is preliminary data.</text>
</comment>
<dbReference type="EMBL" id="BMAW01008854">
    <property type="protein sequence ID" value="GFT10714.1"/>
    <property type="molecule type" value="Genomic_DNA"/>
</dbReference>
<organism evidence="1 2">
    <name type="scientific">Nephila pilipes</name>
    <name type="common">Giant wood spider</name>
    <name type="synonym">Nephila maculata</name>
    <dbReference type="NCBI Taxonomy" id="299642"/>
    <lineage>
        <taxon>Eukaryota</taxon>
        <taxon>Metazoa</taxon>
        <taxon>Ecdysozoa</taxon>
        <taxon>Arthropoda</taxon>
        <taxon>Chelicerata</taxon>
        <taxon>Arachnida</taxon>
        <taxon>Araneae</taxon>
        <taxon>Araneomorphae</taxon>
        <taxon>Entelegynae</taxon>
        <taxon>Araneoidea</taxon>
        <taxon>Nephilidae</taxon>
        <taxon>Nephila</taxon>
    </lineage>
</organism>
<evidence type="ECO:0000313" key="2">
    <source>
        <dbReference type="Proteomes" id="UP000887013"/>
    </source>
</evidence>
<keyword evidence="2" id="KW-1185">Reference proteome</keyword>
<name>A0A8X6TFB4_NEPPI</name>
<sequence>MGIGKLTEKDGDDHNDVGLQCKYNDEEMEILDDLIQVRNFSEIDTRNPPLAPHFPFTANRAVHKNIDLQFLDIFLEMIVAETNQYADRIIQNNNLQRNSLL</sequence>
<evidence type="ECO:0000313" key="1">
    <source>
        <dbReference type="EMBL" id="GFT10714.1"/>
    </source>
</evidence>
<gene>
    <name evidence="1" type="primary">PGBD4_217</name>
    <name evidence="1" type="ORF">NPIL_215981</name>
</gene>